<keyword evidence="2" id="KW-1133">Transmembrane helix</keyword>
<dbReference type="InParanoid" id="E3N596"/>
<feature type="transmembrane region" description="Helical" evidence="2">
    <location>
        <begin position="35"/>
        <end position="58"/>
    </location>
</feature>
<keyword evidence="4" id="KW-1185">Reference proteome</keyword>
<dbReference type="Proteomes" id="UP000008281">
    <property type="component" value="Unassembled WGS sequence"/>
</dbReference>
<sequence>MPSQVSPSVGQRTTVQIEGEQSTNVEESQPMCISILALVFAVLALGVFFFFFGLPGFWSGYVHSV</sequence>
<proteinExistence type="predicted"/>
<dbReference type="AlphaFoldDB" id="E3N596"/>
<evidence type="ECO:0000313" key="4">
    <source>
        <dbReference type="Proteomes" id="UP000008281"/>
    </source>
</evidence>
<protein>
    <submittedName>
        <fullName evidence="3">Uncharacterized protein</fullName>
    </submittedName>
</protein>
<evidence type="ECO:0000256" key="1">
    <source>
        <dbReference type="SAM" id="MobiDB-lite"/>
    </source>
</evidence>
<keyword evidence="2" id="KW-0472">Membrane</keyword>
<evidence type="ECO:0000256" key="2">
    <source>
        <dbReference type="SAM" id="Phobius"/>
    </source>
</evidence>
<name>E3N596_CAERE</name>
<dbReference type="HOGENOM" id="CLU_2851806_0_0_1"/>
<evidence type="ECO:0000313" key="3">
    <source>
        <dbReference type="EMBL" id="EFO87161.1"/>
    </source>
</evidence>
<feature type="region of interest" description="Disordered" evidence="1">
    <location>
        <begin position="1"/>
        <end position="26"/>
    </location>
</feature>
<reference evidence="3" key="1">
    <citation type="submission" date="2007-07" db="EMBL/GenBank/DDBJ databases">
        <title>PCAP assembly of the Caenorhabditis remanei genome.</title>
        <authorList>
            <consortium name="The Caenorhabditis remanei Sequencing Consortium"/>
            <person name="Wilson R.K."/>
        </authorList>
    </citation>
    <scope>NUCLEOTIDE SEQUENCE [LARGE SCALE GENOMIC DNA]</scope>
    <source>
        <strain evidence="3">PB4641</strain>
    </source>
</reference>
<organism evidence="4">
    <name type="scientific">Caenorhabditis remanei</name>
    <name type="common">Caenorhabditis vulgaris</name>
    <dbReference type="NCBI Taxonomy" id="31234"/>
    <lineage>
        <taxon>Eukaryota</taxon>
        <taxon>Metazoa</taxon>
        <taxon>Ecdysozoa</taxon>
        <taxon>Nematoda</taxon>
        <taxon>Chromadorea</taxon>
        <taxon>Rhabditida</taxon>
        <taxon>Rhabditina</taxon>
        <taxon>Rhabditomorpha</taxon>
        <taxon>Rhabditoidea</taxon>
        <taxon>Rhabditidae</taxon>
        <taxon>Peloderinae</taxon>
        <taxon>Caenorhabditis</taxon>
    </lineage>
</organism>
<keyword evidence="2" id="KW-0812">Transmembrane</keyword>
<dbReference type="EMBL" id="DS268531">
    <property type="protein sequence ID" value="EFO87161.1"/>
    <property type="molecule type" value="Genomic_DNA"/>
</dbReference>
<accession>E3N596</accession>
<gene>
    <name evidence="3" type="ORF">CRE_28972</name>
</gene>